<dbReference type="EMBL" id="CP018154">
    <property type="protein sequence ID" value="APG61579.1"/>
    <property type="molecule type" value="Genomic_DNA"/>
</dbReference>
<evidence type="ECO:0000313" key="2">
    <source>
        <dbReference type="Proteomes" id="UP000242561"/>
    </source>
</evidence>
<dbReference type="RefSeq" id="WP_072558225.1">
    <property type="nucleotide sequence ID" value="NZ_CP018154.1"/>
</dbReference>
<dbReference type="KEGG" id="sphl:LPB140_00535"/>
<dbReference type="Gene3D" id="3.10.20.30">
    <property type="match status" value="1"/>
</dbReference>
<dbReference type="OrthoDB" id="9800712at2"/>
<gene>
    <name evidence="1" type="ORF">LPB140_00535</name>
</gene>
<dbReference type="AlphaFoldDB" id="A0A1L3J8W7"/>
<sequence>MQIEYFGKLNDIAGVNDHIICDEILPLSIDDIIEILTLQNPKLGEILTQNSIKFILNDIFVDGHNIVNKGDVLAFIPPVSGG</sequence>
<dbReference type="InterPro" id="IPR012675">
    <property type="entry name" value="Beta-grasp_dom_sf"/>
</dbReference>
<name>A0A1L3J8W7_9SPHN</name>
<proteinExistence type="predicted"/>
<dbReference type="Pfam" id="PF02597">
    <property type="entry name" value="ThiS"/>
    <property type="match status" value="1"/>
</dbReference>
<keyword evidence="2" id="KW-1185">Reference proteome</keyword>
<evidence type="ECO:0008006" key="3">
    <source>
        <dbReference type="Google" id="ProtNLM"/>
    </source>
</evidence>
<dbReference type="SUPFAM" id="SSF54285">
    <property type="entry name" value="MoaD/ThiS"/>
    <property type="match status" value="1"/>
</dbReference>
<protein>
    <recommendedName>
        <fullName evidence="3">MoaD/ThiS family protein</fullName>
    </recommendedName>
</protein>
<dbReference type="InterPro" id="IPR003749">
    <property type="entry name" value="ThiS/MoaD-like"/>
</dbReference>
<accession>A0A1L3J8W7</accession>
<dbReference type="Proteomes" id="UP000242561">
    <property type="component" value="Chromosome"/>
</dbReference>
<dbReference type="STRING" id="1913578.LPB140_00535"/>
<reference evidence="1 2" key="1">
    <citation type="submission" date="2016-11" db="EMBL/GenBank/DDBJ databases">
        <title>Sphingorhabdus sp. LPB0140, isolated from marine environment.</title>
        <authorList>
            <person name="Kim E."/>
            <person name="Yi H."/>
        </authorList>
    </citation>
    <scope>NUCLEOTIDE SEQUENCE [LARGE SCALE GENOMIC DNA]</scope>
    <source>
        <strain evidence="1 2">LPB0140</strain>
    </source>
</reference>
<dbReference type="InterPro" id="IPR016155">
    <property type="entry name" value="Mopterin_synth/thiamin_S_b"/>
</dbReference>
<evidence type="ECO:0000313" key="1">
    <source>
        <dbReference type="EMBL" id="APG61579.1"/>
    </source>
</evidence>
<organism evidence="1 2">
    <name type="scientific">Sphingorhabdus lutea</name>
    <dbReference type="NCBI Taxonomy" id="1913578"/>
    <lineage>
        <taxon>Bacteria</taxon>
        <taxon>Pseudomonadati</taxon>
        <taxon>Pseudomonadota</taxon>
        <taxon>Alphaproteobacteria</taxon>
        <taxon>Sphingomonadales</taxon>
        <taxon>Sphingomonadaceae</taxon>
        <taxon>Sphingorhabdus</taxon>
    </lineage>
</organism>